<sequence>MRKNLVAGNWKMNMTYQDGLALVSEITNMVADEVGGSGVEVVICPPFPFLHSIGKLLTAGGNIHLGAQNCHQKESGAFTGEVSAKMLQSVGVEYVILGHSERRQYFHEDNELLSQKLKAVLAAGLKPIFCVGESLETREADETFAYLEKQLKEGLFHLSNEEFDQVTIAYEPIWAIGTGKTATSQQAQEVHAFIREQIARAYDAEAALNTTILYGGSANAQNARELFSQPDVDGGLIGGAALKSRDFTEIIKSF</sequence>
<dbReference type="GO" id="GO:0019563">
    <property type="term" value="P:glycerol catabolic process"/>
    <property type="evidence" value="ECO:0007669"/>
    <property type="project" value="TreeGrafter"/>
</dbReference>
<feature type="active site" description="Proton acceptor" evidence="7">
    <location>
        <position position="171"/>
    </location>
</feature>
<dbReference type="GO" id="GO:0006096">
    <property type="term" value="P:glycolytic process"/>
    <property type="evidence" value="ECO:0007669"/>
    <property type="project" value="UniProtKB-UniRule"/>
</dbReference>
<dbReference type="PROSITE" id="PS00171">
    <property type="entry name" value="TIM_1"/>
    <property type="match status" value="1"/>
</dbReference>
<dbReference type="EMBL" id="FQYN01000001">
    <property type="protein sequence ID" value="SHI29780.1"/>
    <property type="molecule type" value="Genomic_DNA"/>
</dbReference>
<dbReference type="GO" id="GO:0046166">
    <property type="term" value="P:glyceraldehyde-3-phosphate biosynthetic process"/>
    <property type="evidence" value="ECO:0007669"/>
    <property type="project" value="TreeGrafter"/>
</dbReference>
<evidence type="ECO:0000256" key="3">
    <source>
        <dbReference type="ARBA" id="ARBA00022432"/>
    </source>
</evidence>
<dbReference type="AlphaFoldDB" id="A0A1M6A004"/>
<dbReference type="SUPFAM" id="SSF51351">
    <property type="entry name" value="Triosephosphate isomerase (TIM)"/>
    <property type="match status" value="1"/>
</dbReference>
<dbReference type="InterPro" id="IPR000652">
    <property type="entry name" value="Triosephosphate_isomerase"/>
</dbReference>
<accession>A0A1M6A004</accession>
<dbReference type="STRING" id="1121955.SAMN02745146_0422"/>
<protein>
    <recommendedName>
        <fullName evidence="7 8">Triosephosphate isomerase</fullName>
        <shortName evidence="7">TIM</shortName>
        <shortName evidence="7">TPI</shortName>
        <ecNumber evidence="7 8">5.3.1.1</ecNumber>
    </recommendedName>
    <alternativeName>
        <fullName evidence="7">Triose-phosphate isomerase</fullName>
    </alternativeName>
</protein>
<dbReference type="PANTHER" id="PTHR21139">
    <property type="entry name" value="TRIOSEPHOSPHATE ISOMERASE"/>
    <property type="match status" value="1"/>
</dbReference>
<comment type="catalytic activity">
    <reaction evidence="7 8">
        <text>D-glyceraldehyde 3-phosphate = dihydroxyacetone phosphate</text>
        <dbReference type="Rhea" id="RHEA:18585"/>
        <dbReference type="ChEBI" id="CHEBI:57642"/>
        <dbReference type="ChEBI" id="CHEBI:59776"/>
        <dbReference type="EC" id="5.3.1.1"/>
    </reaction>
</comment>
<dbReference type="NCBIfam" id="TIGR00419">
    <property type="entry name" value="tim"/>
    <property type="match status" value="1"/>
</dbReference>
<dbReference type="RefSeq" id="WP_073104702.1">
    <property type="nucleotide sequence ID" value="NZ_FQYN01000001.1"/>
</dbReference>
<gene>
    <name evidence="7" type="primary">tpiA</name>
    <name evidence="9" type="ORF">SAMN02745146_0422</name>
</gene>
<feature type="binding site" evidence="7">
    <location>
        <position position="177"/>
    </location>
    <ligand>
        <name>substrate</name>
    </ligand>
</feature>
<dbReference type="GO" id="GO:0005829">
    <property type="term" value="C:cytosol"/>
    <property type="evidence" value="ECO:0007669"/>
    <property type="project" value="TreeGrafter"/>
</dbReference>
<dbReference type="InterPro" id="IPR020861">
    <property type="entry name" value="Triosephosphate_isomerase_AS"/>
</dbReference>
<keyword evidence="5 7" id="KW-0324">Glycolysis</keyword>
<dbReference type="Gene3D" id="3.20.20.70">
    <property type="entry name" value="Aldolase class I"/>
    <property type="match status" value="1"/>
</dbReference>
<reference evidence="9 10" key="1">
    <citation type="submission" date="2016-11" db="EMBL/GenBank/DDBJ databases">
        <authorList>
            <person name="Jaros S."/>
            <person name="Januszkiewicz K."/>
            <person name="Wedrychowicz H."/>
        </authorList>
    </citation>
    <scope>NUCLEOTIDE SEQUENCE [LARGE SCALE GENOMIC DNA]</scope>
    <source>
        <strain evidence="9 10">DSM 21074</strain>
    </source>
</reference>
<evidence type="ECO:0000256" key="8">
    <source>
        <dbReference type="RuleBase" id="RU363013"/>
    </source>
</evidence>
<dbReference type="UniPathway" id="UPA00138"/>
<dbReference type="PROSITE" id="PS51440">
    <property type="entry name" value="TIM_2"/>
    <property type="match status" value="1"/>
</dbReference>
<feature type="binding site" evidence="7">
    <location>
        <begin position="238"/>
        <end position="239"/>
    </location>
    <ligand>
        <name>substrate</name>
    </ligand>
</feature>
<name>A0A1M6A004_9BACT</name>
<comment type="subunit">
    <text evidence="7 8">Homodimer.</text>
</comment>
<feature type="binding site" evidence="7">
    <location>
        <position position="217"/>
    </location>
    <ligand>
        <name>substrate</name>
    </ligand>
</feature>
<comment type="pathway">
    <text evidence="1 7 8">Carbohydrate degradation; glycolysis; D-glyceraldehyde 3-phosphate from glycerone phosphate: step 1/1.</text>
</comment>
<dbReference type="OrthoDB" id="9809429at2"/>
<evidence type="ECO:0000256" key="4">
    <source>
        <dbReference type="ARBA" id="ARBA00022490"/>
    </source>
</evidence>
<dbReference type="InterPro" id="IPR013785">
    <property type="entry name" value="Aldolase_TIM"/>
</dbReference>
<proteinExistence type="inferred from homology"/>
<dbReference type="GO" id="GO:0004807">
    <property type="term" value="F:triose-phosphate isomerase activity"/>
    <property type="evidence" value="ECO:0007669"/>
    <property type="project" value="UniProtKB-UniRule"/>
</dbReference>
<dbReference type="GO" id="GO:0006094">
    <property type="term" value="P:gluconeogenesis"/>
    <property type="evidence" value="ECO:0007669"/>
    <property type="project" value="UniProtKB-UniRule"/>
</dbReference>
<feature type="binding site" evidence="7">
    <location>
        <begin position="9"/>
        <end position="11"/>
    </location>
    <ligand>
        <name>substrate</name>
    </ligand>
</feature>
<dbReference type="FunFam" id="3.20.20.70:FF:000016">
    <property type="entry name" value="Triosephosphate isomerase"/>
    <property type="match status" value="1"/>
</dbReference>
<keyword evidence="4 7" id="KW-0963">Cytoplasm</keyword>
<feature type="active site" description="Electrophile" evidence="7">
    <location>
        <position position="99"/>
    </location>
</feature>
<dbReference type="CDD" id="cd00311">
    <property type="entry name" value="TIM"/>
    <property type="match status" value="1"/>
</dbReference>
<comment type="pathway">
    <text evidence="7 8">Carbohydrate biosynthesis; gluconeogenesis.</text>
</comment>
<dbReference type="HAMAP" id="MF_00147_B">
    <property type="entry name" value="TIM_B"/>
    <property type="match status" value="1"/>
</dbReference>
<dbReference type="Pfam" id="PF00121">
    <property type="entry name" value="TIM"/>
    <property type="match status" value="1"/>
</dbReference>
<dbReference type="UniPathway" id="UPA00109">
    <property type="reaction ID" value="UER00189"/>
</dbReference>
<keyword evidence="10" id="KW-1185">Reference proteome</keyword>
<evidence type="ECO:0000256" key="5">
    <source>
        <dbReference type="ARBA" id="ARBA00023152"/>
    </source>
</evidence>
<evidence type="ECO:0000313" key="9">
    <source>
        <dbReference type="EMBL" id="SHI29780.1"/>
    </source>
</evidence>
<dbReference type="PANTHER" id="PTHR21139:SF42">
    <property type="entry name" value="TRIOSEPHOSPHATE ISOMERASE"/>
    <property type="match status" value="1"/>
</dbReference>
<comment type="similarity">
    <text evidence="2 7 8">Belongs to the triosephosphate isomerase family.</text>
</comment>
<dbReference type="EC" id="5.3.1.1" evidence="7 8"/>
<evidence type="ECO:0000256" key="6">
    <source>
        <dbReference type="ARBA" id="ARBA00023235"/>
    </source>
</evidence>
<organism evidence="9 10">
    <name type="scientific">Hymenobacter daecheongensis DSM 21074</name>
    <dbReference type="NCBI Taxonomy" id="1121955"/>
    <lineage>
        <taxon>Bacteria</taxon>
        <taxon>Pseudomonadati</taxon>
        <taxon>Bacteroidota</taxon>
        <taxon>Cytophagia</taxon>
        <taxon>Cytophagales</taxon>
        <taxon>Hymenobacteraceae</taxon>
        <taxon>Hymenobacter</taxon>
    </lineage>
</organism>
<dbReference type="InterPro" id="IPR035990">
    <property type="entry name" value="TIM_sf"/>
</dbReference>
<keyword evidence="6 7" id="KW-0413">Isomerase</keyword>
<evidence type="ECO:0000256" key="2">
    <source>
        <dbReference type="ARBA" id="ARBA00007422"/>
    </source>
</evidence>
<evidence type="ECO:0000256" key="1">
    <source>
        <dbReference type="ARBA" id="ARBA00004680"/>
    </source>
</evidence>
<comment type="subcellular location">
    <subcellularLocation>
        <location evidence="7 8">Cytoplasm</location>
    </subcellularLocation>
</comment>
<evidence type="ECO:0000313" key="10">
    <source>
        <dbReference type="Proteomes" id="UP000184418"/>
    </source>
</evidence>
<evidence type="ECO:0000256" key="7">
    <source>
        <dbReference type="HAMAP-Rule" id="MF_00147"/>
    </source>
</evidence>
<dbReference type="InterPro" id="IPR022896">
    <property type="entry name" value="TrioseP_Isoase_bac/euk"/>
</dbReference>
<keyword evidence="3 7" id="KW-0312">Gluconeogenesis</keyword>
<comment type="function">
    <text evidence="7">Involved in the gluconeogenesis. Catalyzes stereospecifically the conversion of dihydroxyacetone phosphate (DHAP) to D-glyceraldehyde-3-phosphate (G3P).</text>
</comment>
<dbReference type="Proteomes" id="UP000184418">
    <property type="component" value="Unassembled WGS sequence"/>
</dbReference>